<keyword evidence="2" id="KW-1185">Reference proteome</keyword>
<accession>A0A7W6WJT1</accession>
<dbReference type="EMBL" id="JACIGI010000003">
    <property type="protein sequence ID" value="MBB4284822.1"/>
    <property type="molecule type" value="Genomic_DNA"/>
</dbReference>
<protein>
    <submittedName>
        <fullName evidence="1">Uncharacterized protein</fullName>
    </submittedName>
</protein>
<dbReference type="AlphaFoldDB" id="A0A7W6WJT1"/>
<sequence length="203" mass="21262">MPTGSLRGTLAAVAGLAGLLGLAGLGVLPGPGAAPARAGEIVFTPVDDGDILTEVSGAETLNEGSTLRRTYLVVNEAQAPVRLERVGIDTRHDADRDRFVLHPEGTLTAVQPVRAVRLVFALFDVFDRPIRTLTLTLVRDLAAGAVVDLATLPGWPASAPEARDLLSVVSHAATVRPAAGPVWSGNTARVHRDMARFGLLARD</sequence>
<dbReference type="RefSeq" id="WP_184431429.1">
    <property type="nucleotide sequence ID" value="NZ_JACIGI010000003.1"/>
</dbReference>
<evidence type="ECO:0000313" key="2">
    <source>
        <dbReference type="Proteomes" id="UP000555728"/>
    </source>
</evidence>
<evidence type="ECO:0000313" key="1">
    <source>
        <dbReference type="EMBL" id="MBB4284822.1"/>
    </source>
</evidence>
<dbReference type="Proteomes" id="UP000555728">
    <property type="component" value="Unassembled WGS sequence"/>
</dbReference>
<organism evidence="1 2">
    <name type="scientific">Roseospira goensis</name>
    <dbReference type="NCBI Taxonomy" id="391922"/>
    <lineage>
        <taxon>Bacteria</taxon>
        <taxon>Pseudomonadati</taxon>
        <taxon>Pseudomonadota</taxon>
        <taxon>Alphaproteobacteria</taxon>
        <taxon>Rhodospirillales</taxon>
        <taxon>Rhodospirillaceae</taxon>
        <taxon>Roseospira</taxon>
    </lineage>
</organism>
<gene>
    <name evidence="1" type="ORF">GGD88_000533</name>
</gene>
<comment type="caution">
    <text evidence="1">The sequence shown here is derived from an EMBL/GenBank/DDBJ whole genome shotgun (WGS) entry which is preliminary data.</text>
</comment>
<name>A0A7W6WJT1_9PROT</name>
<reference evidence="1 2" key="1">
    <citation type="submission" date="2020-08" db="EMBL/GenBank/DDBJ databases">
        <title>Genome sequencing of Purple Non-Sulfur Bacteria from various extreme environments.</title>
        <authorList>
            <person name="Mayer M."/>
        </authorList>
    </citation>
    <scope>NUCLEOTIDE SEQUENCE [LARGE SCALE GENOMIC DNA]</scope>
    <source>
        <strain evidence="1 2">JA135</strain>
    </source>
</reference>
<proteinExistence type="predicted"/>